<evidence type="ECO:0000259" key="11">
    <source>
        <dbReference type="PROSITE" id="PS50011"/>
    </source>
</evidence>
<dbReference type="Proteomes" id="UP001141552">
    <property type="component" value="Unassembled WGS sequence"/>
</dbReference>
<reference evidence="12" key="2">
    <citation type="journal article" date="2023" name="Plants (Basel)">
        <title>Annotation of the Turnera subulata (Passifloraceae) Draft Genome Reveals the S-Locus Evolved after the Divergence of Turneroideae from Passifloroideae in a Stepwise Manner.</title>
        <authorList>
            <person name="Henning P.M."/>
            <person name="Roalson E.H."/>
            <person name="Mir W."/>
            <person name="McCubbin A.G."/>
            <person name="Shore J.S."/>
        </authorList>
    </citation>
    <scope>NUCLEOTIDE SEQUENCE</scope>
    <source>
        <strain evidence="12">F60SS</strain>
    </source>
</reference>
<dbReference type="PROSITE" id="PS50011">
    <property type="entry name" value="PROTEIN_KINASE_DOM"/>
    <property type="match status" value="1"/>
</dbReference>
<feature type="region of interest" description="Disordered" evidence="10">
    <location>
        <begin position="283"/>
        <end position="323"/>
    </location>
</feature>
<dbReference type="InterPro" id="IPR050538">
    <property type="entry name" value="MAP_kinase_kinase_kinase"/>
</dbReference>
<dbReference type="GO" id="GO:0005737">
    <property type="term" value="C:cytoplasm"/>
    <property type="evidence" value="ECO:0007669"/>
    <property type="project" value="TreeGrafter"/>
</dbReference>
<feature type="compositionally biased region" description="Low complexity" evidence="10">
    <location>
        <begin position="181"/>
        <end position="197"/>
    </location>
</feature>
<feature type="compositionally biased region" description="Basic and acidic residues" evidence="10">
    <location>
        <begin position="60"/>
        <end position="72"/>
    </location>
</feature>
<evidence type="ECO:0000256" key="8">
    <source>
        <dbReference type="ARBA" id="ARBA00048329"/>
    </source>
</evidence>
<evidence type="ECO:0000256" key="9">
    <source>
        <dbReference type="PROSITE-ProRule" id="PRU10141"/>
    </source>
</evidence>
<name>A0A9Q0FVF1_9ROSI</name>
<evidence type="ECO:0000256" key="3">
    <source>
        <dbReference type="ARBA" id="ARBA00022679"/>
    </source>
</evidence>
<feature type="region of interest" description="Disordered" evidence="10">
    <location>
        <begin position="161"/>
        <end position="197"/>
    </location>
</feature>
<dbReference type="PANTHER" id="PTHR48016">
    <property type="entry name" value="MAP KINASE KINASE KINASE SSK2-RELATED-RELATED"/>
    <property type="match status" value="1"/>
</dbReference>
<evidence type="ECO:0000313" key="13">
    <source>
        <dbReference type="Proteomes" id="UP001141552"/>
    </source>
</evidence>
<dbReference type="Pfam" id="PF00069">
    <property type="entry name" value="Pkinase"/>
    <property type="match status" value="1"/>
</dbReference>
<feature type="region of interest" description="Disordered" evidence="10">
    <location>
        <begin position="335"/>
        <end position="385"/>
    </location>
</feature>
<evidence type="ECO:0000256" key="5">
    <source>
        <dbReference type="ARBA" id="ARBA00022777"/>
    </source>
</evidence>
<feature type="compositionally biased region" description="Basic residues" evidence="10">
    <location>
        <begin position="32"/>
        <end position="46"/>
    </location>
</feature>
<dbReference type="InterPro" id="IPR017441">
    <property type="entry name" value="Protein_kinase_ATP_BS"/>
</dbReference>
<evidence type="ECO:0000256" key="2">
    <source>
        <dbReference type="ARBA" id="ARBA00012406"/>
    </source>
</evidence>
<feature type="compositionally biased region" description="Polar residues" evidence="10">
    <location>
        <begin position="247"/>
        <end position="266"/>
    </location>
</feature>
<comment type="caution">
    <text evidence="12">The sequence shown here is derived from an EMBL/GenBank/DDBJ whole genome shotgun (WGS) entry which is preliminary data.</text>
</comment>
<dbReference type="InterPro" id="IPR011009">
    <property type="entry name" value="Kinase-like_dom_sf"/>
</dbReference>
<evidence type="ECO:0000256" key="7">
    <source>
        <dbReference type="ARBA" id="ARBA00047559"/>
    </source>
</evidence>
<protein>
    <recommendedName>
        <fullName evidence="2">mitogen-activated protein kinase kinase kinase</fullName>
        <ecNumber evidence="2">2.7.11.25</ecNumber>
    </recommendedName>
</protein>
<dbReference type="Gene3D" id="1.10.510.10">
    <property type="entry name" value="Transferase(Phosphotransferase) domain 1"/>
    <property type="match status" value="1"/>
</dbReference>
<feature type="region of interest" description="Disordered" evidence="10">
    <location>
        <begin position="212"/>
        <end position="269"/>
    </location>
</feature>
<dbReference type="GO" id="GO:0005524">
    <property type="term" value="F:ATP binding"/>
    <property type="evidence" value="ECO:0007669"/>
    <property type="project" value="UniProtKB-UniRule"/>
</dbReference>
<comment type="catalytic activity">
    <reaction evidence="7">
        <text>L-threonyl-[protein] + ATP = O-phospho-L-threonyl-[protein] + ADP + H(+)</text>
        <dbReference type="Rhea" id="RHEA:46608"/>
        <dbReference type="Rhea" id="RHEA-COMP:11060"/>
        <dbReference type="Rhea" id="RHEA-COMP:11605"/>
        <dbReference type="ChEBI" id="CHEBI:15378"/>
        <dbReference type="ChEBI" id="CHEBI:30013"/>
        <dbReference type="ChEBI" id="CHEBI:30616"/>
        <dbReference type="ChEBI" id="CHEBI:61977"/>
        <dbReference type="ChEBI" id="CHEBI:456216"/>
        <dbReference type="EC" id="2.7.11.25"/>
    </reaction>
</comment>
<feature type="compositionally biased region" description="Basic and acidic residues" evidence="10">
    <location>
        <begin position="136"/>
        <end position="149"/>
    </location>
</feature>
<feature type="region of interest" description="Disordered" evidence="10">
    <location>
        <begin position="1"/>
        <end position="149"/>
    </location>
</feature>
<keyword evidence="5" id="KW-0418">Kinase</keyword>
<keyword evidence="3" id="KW-0808">Transferase</keyword>
<dbReference type="AlphaFoldDB" id="A0A9Q0FVF1"/>
<evidence type="ECO:0000256" key="1">
    <source>
        <dbReference type="ARBA" id="ARBA00006529"/>
    </source>
</evidence>
<evidence type="ECO:0000256" key="4">
    <source>
        <dbReference type="ARBA" id="ARBA00022741"/>
    </source>
</evidence>
<accession>A0A9Q0FVF1</accession>
<keyword evidence="4 9" id="KW-0547">Nucleotide-binding</keyword>
<keyword evidence="13" id="KW-1185">Reference proteome</keyword>
<dbReference type="PROSITE" id="PS00107">
    <property type="entry name" value="PROTEIN_KINASE_ATP"/>
    <property type="match status" value="1"/>
</dbReference>
<dbReference type="OrthoDB" id="266718at2759"/>
<dbReference type="SUPFAM" id="SSF56112">
    <property type="entry name" value="Protein kinase-like (PK-like)"/>
    <property type="match status" value="1"/>
</dbReference>
<feature type="binding site" evidence="9">
    <location>
        <position position="416"/>
    </location>
    <ligand>
        <name>ATP</name>
        <dbReference type="ChEBI" id="CHEBI:30616"/>
    </ligand>
</feature>
<dbReference type="GO" id="GO:0004709">
    <property type="term" value="F:MAP kinase kinase kinase activity"/>
    <property type="evidence" value="ECO:0007669"/>
    <property type="project" value="UniProtKB-EC"/>
</dbReference>
<dbReference type="EMBL" id="JAKUCV010003604">
    <property type="protein sequence ID" value="KAJ4838268.1"/>
    <property type="molecule type" value="Genomic_DNA"/>
</dbReference>
<feature type="compositionally biased region" description="Polar residues" evidence="10">
    <location>
        <begin position="374"/>
        <end position="385"/>
    </location>
</feature>
<dbReference type="FunFam" id="1.10.510.10:FF:001239">
    <property type="entry name" value="Predicted protein"/>
    <property type="match status" value="1"/>
</dbReference>
<comment type="catalytic activity">
    <reaction evidence="8">
        <text>L-seryl-[protein] + ATP = O-phospho-L-seryl-[protein] + ADP + H(+)</text>
        <dbReference type="Rhea" id="RHEA:17989"/>
        <dbReference type="Rhea" id="RHEA-COMP:9863"/>
        <dbReference type="Rhea" id="RHEA-COMP:11604"/>
        <dbReference type="ChEBI" id="CHEBI:15378"/>
        <dbReference type="ChEBI" id="CHEBI:29999"/>
        <dbReference type="ChEBI" id="CHEBI:30616"/>
        <dbReference type="ChEBI" id="CHEBI:83421"/>
        <dbReference type="ChEBI" id="CHEBI:456216"/>
        <dbReference type="EC" id="2.7.11.25"/>
    </reaction>
</comment>
<dbReference type="PANTHER" id="PTHR48016:SF12">
    <property type="entry name" value="PROTEIN KINASE DOMAIN-CONTAINING PROTEIN"/>
    <property type="match status" value="1"/>
</dbReference>
<evidence type="ECO:0000256" key="10">
    <source>
        <dbReference type="SAM" id="MobiDB-lite"/>
    </source>
</evidence>
<dbReference type="InterPro" id="IPR000719">
    <property type="entry name" value="Prot_kinase_dom"/>
</dbReference>
<dbReference type="EC" id="2.7.11.25" evidence="2"/>
<proteinExistence type="inferred from homology"/>
<reference evidence="12" key="1">
    <citation type="submission" date="2022-02" db="EMBL/GenBank/DDBJ databases">
        <authorList>
            <person name="Henning P.M."/>
            <person name="McCubbin A.G."/>
            <person name="Shore J.S."/>
        </authorList>
    </citation>
    <scope>NUCLEOTIDE SEQUENCE</scope>
    <source>
        <strain evidence="12">F60SS</strain>
        <tissue evidence="12">Leaves</tissue>
    </source>
</reference>
<evidence type="ECO:0000313" key="12">
    <source>
        <dbReference type="EMBL" id="KAJ4838268.1"/>
    </source>
</evidence>
<keyword evidence="6 9" id="KW-0067">ATP-binding</keyword>
<feature type="domain" description="Protein kinase" evidence="11">
    <location>
        <begin position="387"/>
        <end position="648"/>
    </location>
</feature>
<dbReference type="SMART" id="SM00220">
    <property type="entry name" value="S_TKc"/>
    <property type="match status" value="1"/>
</dbReference>
<gene>
    <name evidence="12" type="ORF">Tsubulata_022909</name>
</gene>
<sequence>MHLFRKTSSLPSSPSPSPTNGGGGSAGNSPHNRGRSRKLERQKKLRYVSAYDFGLQSSTTDRDRSNRPDRPRSPPGSPRKQQQCPSRLDHLCSPSSALPQPLPLPDAPLTRRTESSGLTLPPILIGSPENDPGSVLKRDGGKDTKSSSNFRERFSQFANVESGDDFKLSIPARSAPATGFSSPNVSPPRSNGSSSSAAAAWDFYPFGSNFVADTPKPSTNLQRRLSHDSNIDNGYRNFRRDVASPRSAPTSGFSSPVVSPQRSSTGDYPPPLFCAQDFQLWSEQAKQSSPAKTMHSPDRSPRSSPLRSPRRKPQSPNNKFSFPLHCKLFQGSSKEWPESSRVSAHPLPLPPGASPSHSSVVPPSPAPSIHHATEMSNGSQRNTTTQWVKGRLLGCGTYGKVYVGTHRETGAYCAMKEVDVVPDDPKSVECIKQLEQEIRVLQHLKHPNIVQYYGSEVVDDHFYIYLEYVHPGSINKYIHEHCGHMTESIVRNFTRHIVSGLAYLHSTKTIHRDIKGANLLVDACGIVKLADFGMAKHLSALSYELSLKGSPHWMAPEVLKAVMRNDASPDLALAVDIWSLGCTVIEMFTGKPPWGEIPGVQAMFSILNKAPPVPETLSPEGKDFLHCCLRKNPAERPSAVMLLEHPFVRNANDPKMSACRQAISAISLKAIGVRSVNKVVSKRSIVL</sequence>
<comment type="similarity">
    <text evidence="1">Belongs to the protein kinase superfamily. STE Ser/Thr protein kinase family. MAP kinase kinase kinase subfamily.</text>
</comment>
<evidence type="ECO:0000256" key="6">
    <source>
        <dbReference type="ARBA" id="ARBA00022840"/>
    </source>
</evidence>
<organism evidence="12 13">
    <name type="scientific">Turnera subulata</name>
    <dbReference type="NCBI Taxonomy" id="218843"/>
    <lineage>
        <taxon>Eukaryota</taxon>
        <taxon>Viridiplantae</taxon>
        <taxon>Streptophyta</taxon>
        <taxon>Embryophyta</taxon>
        <taxon>Tracheophyta</taxon>
        <taxon>Spermatophyta</taxon>
        <taxon>Magnoliopsida</taxon>
        <taxon>eudicotyledons</taxon>
        <taxon>Gunneridae</taxon>
        <taxon>Pentapetalae</taxon>
        <taxon>rosids</taxon>
        <taxon>fabids</taxon>
        <taxon>Malpighiales</taxon>
        <taxon>Passifloraceae</taxon>
        <taxon>Turnera</taxon>
    </lineage>
</organism>